<gene>
    <name evidence="1" type="ORF">CNYM01_06991</name>
</gene>
<reference evidence="1 2" key="1">
    <citation type="submission" date="2014-02" db="EMBL/GenBank/DDBJ databases">
        <title>The genome sequence of Colletotrichum nymphaeae SA-01.</title>
        <authorList>
            <person name="Baroncelli R."/>
            <person name="Thon M.R."/>
        </authorList>
    </citation>
    <scope>NUCLEOTIDE SEQUENCE [LARGE SCALE GENOMIC DNA]</scope>
    <source>
        <strain evidence="1 2">SA-01</strain>
    </source>
</reference>
<organism evidence="1 2">
    <name type="scientific">Colletotrichum nymphaeae SA-01</name>
    <dbReference type="NCBI Taxonomy" id="1460502"/>
    <lineage>
        <taxon>Eukaryota</taxon>
        <taxon>Fungi</taxon>
        <taxon>Dikarya</taxon>
        <taxon>Ascomycota</taxon>
        <taxon>Pezizomycotina</taxon>
        <taxon>Sordariomycetes</taxon>
        <taxon>Hypocreomycetidae</taxon>
        <taxon>Glomerellales</taxon>
        <taxon>Glomerellaceae</taxon>
        <taxon>Colletotrichum</taxon>
        <taxon>Colletotrichum acutatum species complex</taxon>
    </lineage>
</organism>
<protein>
    <submittedName>
        <fullName evidence="1">Uncharacterized protein</fullName>
    </submittedName>
</protein>
<sequence>MYSPIPKKAYMYGMTDNVNYPLETSPPPAYSELQPYVPPQVSIFDMNDVHEALPQVSKGKTKCFPTWANDEVRRETDWDADLRLARYIFEEFKYDENLIPRDVADCLRVYSLFSPGPDGQIKQIDNFVGHKALKRFYRTNATCGDSWSIHLHGNGSEVAVNPNGITTFSYIAALVTRKLTTAPGHFVLTWFCAKLDCHSAERYRPKAMMASFLCQLLDKMTKAGLKLNLRTSPFV</sequence>
<comment type="caution">
    <text evidence="1">The sequence shown here is derived from an EMBL/GenBank/DDBJ whole genome shotgun (WGS) entry which is preliminary data.</text>
</comment>
<name>A0A135TMA6_9PEZI</name>
<evidence type="ECO:0000313" key="1">
    <source>
        <dbReference type="EMBL" id="KXH49275.1"/>
    </source>
</evidence>
<evidence type="ECO:0000313" key="2">
    <source>
        <dbReference type="Proteomes" id="UP000070054"/>
    </source>
</evidence>
<dbReference type="Proteomes" id="UP000070054">
    <property type="component" value="Unassembled WGS sequence"/>
</dbReference>
<keyword evidence="2" id="KW-1185">Reference proteome</keyword>
<dbReference type="AlphaFoldDB" id="A0A135TMA6"/>
<accession>A0A135TMA6</accession>
<proteinExistence type="predicted"/>
<dbReference type="EMBL" id="JEMN01001075">
    <property type="protein sequence ID" value="KXH49275.1"/>
    <property type="molecule type" value="Genomic_DNA"/>
</dbReference>